<proteinExistence type="predicted"/>
<evidence type="ECO:0000313" key="3">
    <source>
        <dbReference type="Proteomes" id="UP000886887"/>
    </source>
</evidence>
<dbReference type="PANTHER" id="PTHR43649">
    <property type="entry name" value="ARABINOSE-BINDING PROTEIN-RELATED"/>
    <property type="match status" value="1"/>
</dbReference>
<dbReference type="PANTHER" id="PTHR43649:SF12">
    <property type="entry name" value="DIACETYLCHITOBIOSE BINDING PROTEIN DASA"/>
    <property type="match status" value="1"/>
</dbReference>
<feature type="chain" id="PRO_5039533207" evidence="1">
    <location>
        <begin position="21"/>
        <end position="493"/>
    </location>
</feature>
<dbReference type="InterPro" id="IPR050490">
    <property type="entry name" value="Bact_solute-bd_prot1"/>
</dbReference>
<dbReference type="Proteomes" id="UP000886887">
    <property type="component" value="Unassembled WGS sequence"/>
</dbReference>
<name>A0A9D0ZA83_9FIRM</name>
<reference evidence="2" key="2">
    <citation type="journal article" date="2021" name="PeerJ">
        <title>Extensive microbial diversity within the chicken gut microbiome revealed by metagenomics and culture.</title>
        <authorList>
            <person name="Gilroy R."/>
            <person name="Ravi A."/>
            <person name="Getino M."/>
            <person name="Pursley I."/>
            <person name="Horton D.L."/>
            <person name="Alikhan N.F."/>
            <person name="Baker D."/>
            <person name="Gharbi K."/>
            <person name="Hall N."/>
            <person name="Watson M."/>
            <person name="Adriaenssens E.M."/>
            <person name="Foster-Nyarko E."/>
            <person name="Jarju S."/>
            <person name="Secka A."/>
            <person name="Antonio M."/>
            <person name="Oren A."/>
            <person name="Chaudhuri R.R."/>
            <person name="La Ragione R."/>
            <person name="Hildebrand F."/>
            <person name="Pallen M.J."/>
        </authorList>
    </citation>
    <scope>NUCLEOTIDE SEQUENCE</scope>
    <source>
        <strain evidence="2">ChiSxjej2B14-6234</strain>
    </source>
</reference>
<dbReference type="Gene3D" id="3.40.190.10">
    <property type="entry name" value="Periplasmic binding protein-like II"/>
    <property type="match status" value="2"/>
</dbReference>
<dbReference type="SUPFAM" id="SSF53850">
    <property type="entry name" value="Periplasmic binding protein-like II"/>
    <property type="match status" value="1"/>
</dbReference>
<dbReference type="AlphaFoldDB" id="A0A9D0ZA83"/>
<evidence type="ECO:0000256" key="1">
    <source>
        <dbReference type="SAM" id="SignalP"/>
    </source>
</evidence>
<gene>
    <name evidence="2" type="ORF">IAB73_04370</name>
</gene>
<protein>
    <submittedName>
        <fullName evidence="2">Extracellular solute-binding protein</fullName>
    </submittedName>
</protein>
<feature type="signal peptide" evidence="1">
    <location>
        <begin position="1"/>
        <end position="20"/>
    </location>
</feature>
<accession>A0A9D0ZA83</accession>
<dbReference type="EMBL" id="DVFJ01000011">
    <property type="protein sequence ID" value="HIQ71431.1"/>
    <property type="molecule type" value="Genomic_DNA"/>
</dbReference>
<sequence length="493" mass="53666">MKRFLCLMLTALMLAGTAHAQAMTMMGFDDTSGRDWTANAFFTRMAERTGVSFDLRQYDDHDEYEAALQNLAADMPDVLFRATLTPAQERDLLDDGTLIDLAPLLEENAPNLTALLEANPAWREEITLPDGRIAALPMLTVRERQVGLWINADWLSALGVAMPTTPEELRVALEAIRDGDPNGNGQADEIPLDMTGTWSMKWLLPLFGINADDYNLTTVDGQVVFAPTLDAYRDFVEYLHELYAAGLLREDAFTGLNAMQALEASSDDSSNKTVVSGCFVSLAPYATVGIEANSAYQVIVPASGVWRDLLGCVARGAFAVTSACEDPAAALRWVDYLYTEEGGILATAGVEDEDYVTGEAGWMWQVDNYRTIDMLNSQSLMATSGAIPTPGLTPDDFLDQVDSAVDQYNRGQSERLRAIAALPVARCYLTAEQEAEVAQLQSRLGVAVEMAIGRFATGETELTDETWSAFVQSVQADGEALAALFQAALDARN</sequence>
<keyword evidence="1" id="KW-0732">Signal</keyword>
<organism evidence="2 3">
    <name type="scientific">Candidatus Onthenecus intestinigallinarum</name>
    <dbReference type="NCBI Taxonomy" id="2840875"/>
    <lineage>
        <taxon>Bacteria</taxon>
        <taxon>Bacillati</taxon>
        <taxon>Bacillota</taxon>
        <taxon>Clostridia</taxon>
        <taxon>Eubacteriales</taxon>
        <taxon>Candidatus Onthenecus</taxon>
    </lineage>
</organism>
<comment type="caution">
    <text evidence="2">The sequence shown here is derived from an EMBL/GenBank/DDBJ whole genome shotgun (WGS) entry which is preliminary data.</text>
</comment>
<reference evidence="2" key="1">
    <citation type="submission" date="2020-10" db="EMBL/GenBank/DDBJ databases">
        <authorList>
            <person name="Gilroy R."/>
        </authorList>
    </citation>
    <scope>NUCLEOTIDE SEQUENCE</scope>
    <source>
        <strain evidence="2">ChiSxjej2B14-6234</strain>
    </source>
</reference>
<evidence type="ECO:0000313" key="2">
    <source>
        <dbReference type="EMBL" id="HIQ71431.1"/>
    </source>
</evidence>